<keyword evidence="6" id="KW-0812">Transmembrane</keyword>
<dbReference type="GO" id="GO:0016020">
    <property type="term" value="C:membrane"/>
    <property type="evidence" value="ECO:0007669"/>
    <property type="project" value="TreeGrafter"/>
</dbReference>
<dbReference type="PROSITE" id="PS00019">
    <property type="entry name" value="ACTININ_1"/>
    <property type="match status" value="1"/>
</dbReference>
<feature type="coiled-coil region" evidence="4">
    <location>
        <begin position="980"/>
        <end position="1007"/>
    </location>
</feature>
<dbReference type="Pfam" id="PF00681">
    <property type="entry name" value="Plectin"/>
    <property type="match status" value="1"/>
</dbReference>
<dbReference type="SUPFAM" id="SSF47576">
    <property type="entry name" value="Calponin-homology domain, CH-domain"/>
    <property type="match status" value="2"/>
</dbReference>
<feature type="transmembrane region" description="Helical" evidence="6">
    <location>
        <begin position="635"/>
        <end position="661"/>
    </location>
</feature>
<feature type="coiled-coil region" evidence="4">
    <location>
        <begin position="1048"/>
        <end position="1075"/>
    </location>
</feature>
<feature type="region of interest" description="Disordered" evidence="5">
    <location>
        <begin position="687"/>
        <end position="734"/>
    </location>
</feature>
<dbReference type="EMBL" id="JYDL01000066">
    <property type="protein sequence ID" value="KRX18890.1"/>
    <property type="molecule type" value="Genomic_DNA"/>
</dbReference>
<feature type="region of interest" description="Disordered" evidence="5">
    <location>
        <begin position="759"/>
        <end position="803"/>
    </location>
</feature>
<dbReference type="GO" id="GO:0045104">
    <property type="term" value="P:intermediate filament cytoskeleton organization"/>
    <property type="evidence" value="ECO:0007669"/>
    <property type="project" value="InterPro"/>
</dbReference>
<feature type="compositionally biased region" description="Low complexity" evidence="5">
    <location>
        <begin position="504"/>
        <end position="526"/>
    </location>
</feature>
<dbReference type="Pfam" id="PF00307">
    <property type="entry name" value="CH"/>
    <property type="match status" value="2"/>
</dbReference>
<dbReference type="GO" id="GO:0005737">
    <property type="term" value="C:cytoplasm"/>
    <property type="evidence" value="ECO:0007669"/>
    <property type="project" value="TreeGrafter"/>
</dbReference>
<feature type="region of interest" description="Disordered" evidence="5">
    <location>
        <begin position="2831"/>
        <end position="2853"/>
    </location>
</feature>
<evidence type="ECO:0000313" key="8">
    <source>
        <dbReference type="EMBL" id="KRX18890.1"/>
    </source>
</evidence>
<accession>A0A0V0RXC7</accession>
<organism evidence="8 9">
    <name type="scientific">Trichinella nelsoni</name>
    <dbReference type="NCBI Taxonomy" id="6336"/>
    <lineage>
        <taxon>Eukaryota</taxon>
        <taxon>Metazoa</taxon>
        <taxon>Ecdysozoa</taxon>
        <taxon>Nematoda</taxon>
        <taxon>Enoplea</taxon>
        <taxon>Dorylaimia</taxon>
        <taxon>Trichinellida</taxon>
        <taxon>Trichinellidae</taxon>
        <taxon>Trichinella</taxon>
    </lineage>
</organism>
<feature type="domain" description="Calponin-homology (CH)" evidence="7">
    <location>
        <begin position="819"/>
        <end position="925"/>
    </location>
</feature>
<dbReference type="GO" id="GO:0003779">
    <property type="term" value="F:actin binding"/>
    <property type="evidence" value="ECO:0007669"/>
    <property type="project" value="UniProtKB-KW"/>
</dbReference>
<dbReference type="GO" id="GO:0005198">
    <property type="term" value="F:structural molecule activity"/>
    <property type="evidence" value="ECO:0007669"/>
    <property type="project" value="TreeGrafter"/>
</dbReference>
<feature type="compositionally biased region" description="Low complexity" evidence="5">
    <location>
        <begin position="3974"/>
        <end position="3989"/>
    </location>
</feature>
<evidence type="ECO:0000256" key="6">
    <source>
        <dbReference type="SAM" id="Phobius"/>
    </source>
</evidence>
<keyword evidence="6" id="KW-0472">Membrane</keyword>
<feature type="compositionally biased region" description="Gly residues" evidence="5">
    <location>
        <begin position="527"/>
        <end position="542"/>
    </location>
</feature>
<feature type="region of interest" description="Disordered" evidence="5">
    <location>
        <begin position="4434"/>
        <end position="4475"/>
    </location>
</feature>
<dbReference type="InterPro" id="IPR041615">
    <property type="entry name" value="Desmoplakin_SH3"/>
</dbReference>
<evidence type="ECO:0000256" key="2">
    <source>
        <dbReference type="ARBA" id="ARBA00022737"/>
    </source>
</evidence>
<reference evidence="8 9" key="1">
    <citation type="submission" date="2015-01" db="EMBL/GenBank/DDBJ databases">
        <title>Evolution of Trichinella species and genotypes.</title>
        <authorList>
            <person name="Korhonen P.K."/>
            <person name="Edoardo P."/>
            <person name="Giuseppe L.R."/>
            <person name="Gasser R.B."/>
        </authorList>
    </citation>
    <scope>NUCLEOTIDE SEQUENCE [LARGE SCALE GENOMIC DNA]</scope>
    <source>
        <strain evidence="8">ISS37</strain>
    </source>
</reference>
<keyword evidence="1" id="KW-0597">Phosphoprotein</keyword>
<evidence type="ECO:0000256" key="1">
    <source>
        <dbReference type="ARBA" id="ARBA00022553"/>
    </source>
</evidence>
<dbReference type="SMART" id="SM00033">
    <property type="entry name" value="CH"/>
    <property type="match status" value="2"/>
</dbReference>
<keyword evidence="6" id="KW-1133">Transmembrane helix</keyword>
<dbReference type="CDD" id="cd00176">
    <property type="entry name" value="SPEC"/>
    <property type="match status" value="2"/>
</dbReference>
<feature type="region of interest" description="Disordered" evidence="5">
    <location>
        <begin position="2755"/>
        <end position="2776"/>
    </location>
</feature>
<dbReference type="Gene3D" id="1.10.418.10">
    <property type="entry name" value="Calponin-like domain"/>
    <property type="match status" value="2"/>
</dbReference>
<keyword evidence="4" id="KW-0175">Coiled coil</keyword>
<dbReference type="Gene3D" id="3.90.1290.10">
    <property type="entry name" value="Plakin repeat"/>
    <property type="match status" value="9"/>
</dbReference>
<dbReference type="PANTHER" id="PTHR23169">
    <property type="entry name" value="ENVOPLAKIN"/>
    <property type="match status" value="1"/>
</dbReference>
<feature type="compositionally biased region" description="Polar residues" evidence="5">
    <location>
        <begin position="4461"/>
        <end position="4473"/>
    </location>
</feature>
<dbReference type="SUPFAM" id="SSF46966">
    <property type="entry name" value="Spectrin repeat"/>
    <property type="match status" value="8"/>
</dbReference>
<dbReference type="Proteomes" id="UP000054630">
    <property type="component" value="Unassembled WGS sequence"/>
</dbReference>
<keyword evidence="3" id="KW-0009">Actin-binding</keyword>
<dbReference type="InterPro" id="IPR018159">
    <property type="entry name" value="Spectrin/alpha-actinin"/>
</dbReference>
<dbReference type="PANTHER" id="PTHR23169:SF23">
    <property type="entry name" value="SHORT STOP, ISOFORM H"/>
    <property type="match status" value="1"/>
</dbReference>
<feature type="region of interest" description="Disordered" evidence="5">
    <location>
        <begin position="504"/>
        <end position="552"/>
    </location>
</feature>
<dbReference type="GO" id="GO:0031122">
    <property type="term" value="P:cytoplasmic microtubule organization"/>
    <property type="evidence" value="ECO:0007669"/>
    <property type="project" value="TreeGrafter"/>
</dbReference>
<feature type="coiled-coil region" evidence="4">
    <location>
        <begin position="1402"/>
        <end position="1429"/>
    </location>
</feature>
<feature type="compositionally biased region" description="Low complexity" evidence="5">
    <location>
        <begin position="543"/>
        <end position="552"/>
    </location>
</feature>
<feature type="coiled-coil region" evidence="4">
    <location>
        <begin position="4837"/>
        <end position="4871"/>
    </location>
</feature>
<dbReference type="SMART" id="SM00150">
    <property type="entry name" value="SPEC"/>
    <property type="match status" value="9"/>
</dbReference>
<dbReference type="GO" id="GO:0030056">
    <property type="term" value="C:hemidesmosome"/>
    <property type="evidence" value="ECO:0007669"/>
    <property type="project" value="TreeGrafter"/>
</dbReference>
<feature type="compositionally biased region" description="Basic and acidic residues" evidence="5">
    <location>
        <begin position="4435"/>
        <end position="4459"/>
    </location>
</feature>
<feature type="domain" description="Calponin-homology (CH)" evidence="7">
    <location>
        <begin position="350"/>
        <end position="455"/>
    </location>
</feature>
<evidence type="ECO:0000313" key="9">
    <source>
        <dbReference type="Proteomes" id="UP000054630"/>
    </source>
</evidence>
<keyword evidence="9" id="KW-1185">Reference proteome</keyword>
<dbReference type="SUPFAM" id="SSF75399">
    <property type="entry name" value="Plakin repeat"/>
    <property type="match status" value="11"/>
</dbReference>
<dbReference type="InterPro" id="IPR035915">
    <property type="entry name" value="Plakin_repeat_sf"/>
</dbReference>
<feature type="compositionally biased region" description="Basic and acidic residues" evidence="5">
    <location>
        <begin position="772"/>
        <end position="803"/>
    </location>
</feature>
<evidence type="ECO:0000256" key="3">
    <source>
        <dbReference type="ARBA" id="ARBA00023203"/>
    </source>
</evidence>
<dbReference type="PROSITE" id="PS50021">
    <property type="entry name" value="CH"/>
    <property type="match status" value="2"/>
</dbReference>
<comment type="caution">
    <text evidence="8">The sequence shown here is derived from an EMBL/GenBank/DDBJ whole genome shotgun (WGS) entry which is preliminary data.</text>
</comment>
<dbReference type="InterPro" id="IPR001101">
    <property type="entry name" value="Plectin_repeat"/>
</dbReference>
<keyword evidence="2" id="KW-0677">Repeat</keyword>
<dbReference type="Pfam" id="PF17902">
    <property type="entry name" value="SH3_10"/>
    <property type="match status" value="1"/>
</dbReference>
<dbReference type="InterPro" id="IPR036872">
    <property type="entry name" value="CH_dom_sf"/>
</dbReference>
<dbReference type="InterPro" id="IPR001715">
    <property type="entry name" value="CH_dom"/>
</dbReference>
<evidence type="ECO:0000256" key="4">
    <source>
        <dbReference type="SAM" id="Coils"/>
    </source>
</evidence>
<gene>
    <name evidence="8" type="primary">DST</name>
    <name evidence="8" type="ORF">T07_3179</name>
</gene>
<dbReference type="InterPro" id="IPR043197">
    <property type="entry name" value="Plakin"/>
</dbReference>
<dbReference type="GO" id="GO:0042060">
    <property type="term" value="P:wound healing"/>
    <property type="evidence" value="ECO:0007669"/>
    <property type="project" value="TreeGrafter"/>
</dbReference>
<dbReference type="GO" id="GO:0005882">
    <property type="term" value="C:intermediate filament"/>
    <property type="evidence" value="ECO:0007669"/>
    <property type="project" value="TreeGrafter"/>
</dbReference>
<dbReference type="InterPro" id="IPR001589">
    <property type="entry name" value="Actinin_actin-bd_CS"/>
</dbReference>
<feature type="coiled-coil region" evidence="4">
    <location>
        <begin position="5091"/>
        <end position="5127"/>
    </location>
</feature>
<proteinExistence type="predicted"/>
<sequence>MYAWHDIAGNFIEKLYDNSTVEDHFQENDEKNRTLSVQNILFLDERSGQLCQATIGKWFLNETFFTLLYSYELKLSKLVPSQSIIYFRRANVSFFPFQGQIQNSPVLYFVEVRRTLNPIYIFFASTLVTNVAASIGCAVHSGCLCSSRAVALSFGASFGRALVAGFDRRSGCRLWPSSERSGNGERLNGSRRWYKVVTRMFCSNVCGLYMAAYEYWGPQPLSWLCRVCVFARPPVGPYARLVFRLDALRAFASPVAPASSRTYRFFSTKSGADILRTHFRRNRLVDMTHRGRGNAFFHMSTSFSANKNMQANDIDDSEEITAEMISNESGSTEEESMLSVLAIAKAERANIQKKAFTVWMNRLLESRSKKVNDLFVDLKDGILLLNVLELLTGKQLKPDQGLLRIHHVQNVSKVLNFLIEENVKLVNMRPEHIVDGNENMGDHFALSVEYWVWCDSNIMVYQTEELVMASNNNGTVVVNWLLFYLIYYYRHSCRSVAAQSASTTSTSSCKNSSSNINSNSSSSSSNGNGGSSSSRGGGGGGSSSSSSSSSSSGRNSAHWNAGGCFWKTGQLVGLVSHFLSAYGTGVDGSSVLAREQSDDTVRFFCHDHHRSQQQQHYHYYLLRQTDACCLLVECVWLSLYNCALFLIGFLLLFGLSAHLMYKILKSYHRKAERKHEVTCEPLTLSPQSRVAGHQQQHQQQRSTSSTVIGGGSNDSHHHHHQGNGKNGSGSLLVAAQPSSGADWRAGSGATAPQILTGGGAGGGYSESSSYETHAHYERKVQRVKKTRSDRDRSSNRRSTDRRLVKVSEPWHEVERRGGFTAKEGLLNWVQDVTSGYSGVNVQNFTTSWRDGLAFNAILHRFRPDLVKWSEVLHRMKPRERLENAFELFEKEFQVSRLLDPEDVDVSHPEEKSLTVYISMLYNALSNLEMPNFQDEVMRYRLSAREFSSWLQRAINSYQNASAHPSERLLAEIDEFRKEEMRNKHREKERLEKEYADLEEKLSNIDVFSVEHEFTPGRLNRLWEDLLDTLAARERALGRDVRVDLDELARNLNLQIGITNEKLDELLQQIEAADNNTSHDSVDLIVDGLNVLESPIEGFFHDVDVLRSCNHPQANDFYRQVFGLHQRRIAYLQRCQGCLQLLDSSYVSRTERERLCRNKTQIFTQVCDYIQWIEQRIKELSELEFSEKLSDLDNMLEKHKLDHAEIMDFRTTVEQCIARQADIPAEDTDEYCNYLSKLEGDYSQLKKLSTGRMLDLDMLTAFVRAAQLELMWIQEREVIEVTRNWSDFVNLDLSMLQNYYKQLMHEIELREAQFNDVHDQGAALLNQRHPAVEVIELYVGMMQAQWDWLLGLTQCLEVHLQDSLNLSRFLEDVSNCENWFECEIQVLTELSNRRFNYLNLDECESMLAQLKEMRAMMDRYSETLISLSERSRTLSPLWQRGERITTTILVTALCNYLEKDIVVHKDDECILIDNSDLVRWRVQFHGGVEFEAPSVIFRIPPPDTRVAVCLQRLQVLFDRMRRLWLENFHSIRFMAISDSLRKVRSWDLKQFLELDPASRDGLVSALNNDANELLAELDEDDPLSVQLRDELNAANEHFYRLIKLAQREPDPDVVENFDRKAKTLLQKLDSSWKTLMQRIADPIPRTADEWDKATDEHKAHGLQALDSEMSMIQELFRQILDPSPMQRALLEQVLSRWENLWETSKMHAESIKAVEAVLTGIVEANEILNAHERTLCLYDYMPSNLDQLRNMHAELLSVQMLLQQQQAVFDDLSSNVGKLRQHVARTRFNVADHYDINNADDDVQELTVRWENICYQVIDRLNLIESATGVLMQYQSAYENENAWLERVEKTIDDLRIDESMNPEEYQKHLDLLMAEYRNLTERTEAVEHVNREGGRFIREAKTYDSRISQYRDSIMERNPTLNFGSYSSMSGHRQVAKDLEDFNRRFSQLASVILERRNVIQVWMQSYRRRREEARRRAEEEARRRAEEEARRRAEEEARRRAEAEARRRAEEEARRRAEEEARRRAEEEEARRKAQEAALRRAAEEAERLRLQRAREDELRRAEEEARRRAKQAEEEAAARLRAEEEARRRAEEEARRRAEAEAAQRRADAEARRRADEEARRRADDEARRRADEEARRRADEEARRRAEEEARRRAEEEARRRAEEEARRRQLPKLDIKTGRQFGEAMEWGEAGELEETGDLAGVVKVSEHEDDMIMYAEETEIRTKFFELEAVKHLQTGEILTFVEAARQGVLDLKSGEFFDVTSGSRMSLEEAVRRGFVSQSLTECLNSEYGIHDPETRESITLMEAIRRGIYDPELRQLKNPRTGELLSLFDASTLGVITMDNVHRLIKMGILKLPPLHLQQAIEQAVIDLQTGTFIGRFSRETLPLTEALRNGYVTLSPTTQPGIGIALTECIEQRFIDANTGVFDDRVTGEKISLRDAVSKKTGLVNLHYREVVNTAERRRVTVEDALFRNVLNTRLGNYTDTQHRQTISLSEAYERELIQQPLTLFDVNARGLIDSTGRFVDAGTKRRMVLLEAIADGLLEPDVPHIVDSDEGDVVSIAVALERGLLTPTGEYVQHDPLRTISIQEAVNKSLIVSPLRYSFFDIKGIKDTKANRTLSFNEALDAGVIVLSSRRLVDTATNDSYMLDEIPQDCSIVDSAVLSVLNRPSGLIKKDHHHQSSRSTSATATAELSVLEAVARGVIDSKKAVLLNSRQQHFSPRQAYESGLISLRGALLMSALFNVHPGLVMPSGGASGKSSRTSARKRTPRRARDFAAQPGLKMTLAEALHQGLVDPLKQTVVEDGREMTLQQAVDFGFIDTSTQWIVPDQGNKGPTIQESQSEEVTETSQVLAPKDTTDKHVEETVTTVKRQRITETTAVGGGAGSGVSAYRAITSRGQGGRLVVPVEGMHIYDAQRKGLLDLNTGMLTVPDVDRKLTFEEAIDLGIVNSGHLQVRGGRRGALNAAEAIEQGLLDPTGFHVDPLTKERRSLQAAIDADLVLVEPESLPDTRQSTKVIQFGLGASRGGAVLSFNPTGTSTREESELGWSFNSTTGEVVDEQTGERFSLDEALRRGKVAEEDFRVVDALTERELTFSDAEKWGVIESTSKMYVNKRDARVCSLQEAAKQGLLFYVLGMPQYARDTVETRVRRQSRRVVSNKESALAGPAAFVDYSLQKVIDLGWYDSTSGLFTHPDTKKQMSLRQAIIRGLFNPYECSIRHPATGERMALLDAIQVGLIDADRGLVVDSRSGRTYDLRQACQEGIICSGVVPQSLEAAIACGRLDLSAGTVSFPDGRTTLSLHDAVASGVIDPASIRVLDPASGREMSFAEAVAERVVNLSRGLVLNKSTGEASSLIQAIRSGTLKPVASADTRRYSSSAAGSQEQQLLATSGTFFGSLTTAGGDVAKTSVMVKVIRDEQGVEKGEYVDPETKMKFTIQLHGDPYTTRAQTSVKSTAQVQSVELSPFVELVGIDKVLDKRTGRVMTLAEAQRAGLASVDRKGKQLTKSYAVFRSDLAHALAKGVVDPTTGERLSLEDAIKSRLIDIGNLVLWHPDSSSMDLAQAANVGLIDVTLAEVLPKGVCHPVSGERISTKRAIELKIINARTGEVCNPYSNERLTWLSIVKPVYASLVMEGVYDPRKGYAVPLSRALIEGLIDARARTYCNPITGEVLSLEEASGHGLVDEGTYKLILQPLIRDYRRTAAGEEMLCLLDAVRVGLVDPHARTVVVDRGATVPIANAVREGKFPRELGRLMRRVDKWTFAEALGQGLIDVAANQFTDPDSGQKLTIAAALQQGYIDTGSVEALEGADERNLSNVLESDEFDEHSGRIRDRRTGLYLTFKQAIERGIIDGDSLIYDVTAGRALTLNEALLKGRIDNSGKFVDSKTAARVSLKDAARVGLLALIASPMLAGQAAAEAIKRREAEGYRFAVEPVSSGGGGGGAAAAAASSSGPNAAADLASSSEYHRTLRQTTTTTTTTPTSLSSPLAGKTDVTSDADITTAAAAAAAAAAAGCASPSSRLSSAQLQQGEQMKTKEDASLLQSRFFDELRRQNLKPSEWEVFNPATGQSQTLEDAVESGLLDLVSGELIDPNSGQHYSIPKAVHLRWLSPAAGNAMMASLNKIIEQRTGERPDISTAGTPGLLVYTREVSWRGQPSELRASDGDLPITGEGMKNKIDAWINEAEQMVILFKQIHDKTIEQISQQQLTSDGLKPLSEFIWNAKFELSGMIAKAERLETSSKTFQVDCAHYLSPDGFHKLQSLQDQLAQQASFSTKLIVLIEKIDQARLVLTDAIFKSEQFSVWLAAVQSMIEKVENDADLLREMRTQIAQEYTKANAVMLPELQALIGNEAFCNSVCNCMIVETNVLRRLADPSSSSIDYSIRVGGINSGILKEKFNSTLQHLKVLCDTVTVVRDRAPFSPVLLSTEDNSVAENVDHRSTADGVKADETNDSGLKDDDNSCSSTDDASTALSVSEERNDDSLIVELVHSRNELERDLNLVNGRRRINSVDSRIESVTAQMDYIEQELDSICRLMFERSAGVVHRLLMSLQNQMVTLNKDVEFITAQSSDIVQCCSSAASGYLQLKLDNLIRRQSNLKGKFDDVSNFVIESERQVKQAITESLVWTKQMFDQLSEFDNVSPLQNELKKQISAYDVFYNDVLAKQAEFASIIARGKKLIVSEEEANVFGQSCGIEVGELETALENLLLKCRQKARHFNDSLDLVISVDRLERRLMGKVEDWENEIQLLSSTGDAKLENTHHSLAELQHQIDCEKMNVTQLQLLTERLIETTSTDHQQQMNDRCNVVLERFEMVHTSCLEKLRAVEQCRQVVSKFDSLLAEANESYADLNARLTALQDEQKSARCDLAALREIARESHDLFTQKLAELKRLCSPPSVGHDFPILHARQAKMVEQFQQKSISFENCVRNYMNKLQHVENHCATVDSAVKSALEILEEVEKALSTEQEIDSTDGTSTTIITGTGCEVLTVKKAKSLERSLSASKQKVEDCIRKCCGPLRQMHFDKEADNCQKLIDQTLARLQLTGKNLEEKCKSFQQLVADSKDVRQQLIKHLRLLKHLCSDALLNSKAAVPYDMEEIENLLLKIQIESKEKQLEEARSSLTNFLENLKNMEEWLRNTELLIRDQKVFSSNPVVIESQLREQELLRKLLDDKSLFWEEISKACSPPAGSKLARDVQDIDKRFTDMKNDQESRMSVLKVAFEIACSWNNYFTVLADWLQATEARVKDIGYVTTDEDSITKQFEKLKVLEKEFEESGNHLEKVMHFGRQLQDLLCDSEAAIVGEQMSSHSNRYQKLYSAVENLSELLSEMKQGVLSLTERIDDVDSWLNDLAERLNSVPSIDDIQVDVLSKQSQQIMCIAEEISQFQIRVAKLMEFGNEMCKNMPDDEAETIQQRLELLHLRYAELSDTADERMLVLQDAFSAAWEFSAAHTTMSEWLSAVEEDLVQIDEVSICHQLEILRAIPLKCVN</sequence>
<feature type="coiled-coil region" evidence="4">
    <location>
        <begin position="4305"/>
        <end position="4332"/>
    </location>
</feature>
<dbReference type="Gene3D" id="2.30.30.40">
    <property type="entry name" value="SH3 Domains"/>
    <property type="match status" value="1"/>
</dbReference>
<feature type="compositionally biased region" description="Low complexity" evidence="5">
    <location>
        <begin position="3946"/>
        <end position="3959"/>
    </location>
</feature>
<dbReference type="SMART" id="SM00250">
    <property type="entry name" value="PLEC"/>
    <property type="match status" value="19"/>
</dbReference>
<evidence type="ECO:0000256" key="5">
    <source>
        <dbReference type="SAM" id="MobiDB-lite"/>
    </source>
</evidence>
<protein>
    <submittedName>
        <fullName evidence="8">Plectin</fullName>
    </submittedName>
</protein>
<dbReference type="Gene3D" id="1.20.58.60">
    <property type="match status" value="9"/>
</dbReference>
<feature type="region of interest" description="Disordered" evidence="5">
    <location>
        <begin position="3937"/>
        <end position="3993"/>
    </location>
</feature>
<name>A0A0V0RXC7_9BILA</name>
<evidence type="ECO:0000259" key="7">
    <source>
        <dbReference type="PROSITE" id="PS50021"/>
    </source>
</evidence>
<feature type="region of interest" description="Disordered" evidence="5">
    <location>
        <begin position="2070"/>
        <end position="2148"/>
    </location>
</feature>
<dbReference type="OrthoDB" id="2250192at2759"/>